<feature type="compositionally biased region" description="Basic and acidic residues" evidence="1">
    <location>
        <begin position="57"/>
        <end position="75"/>
    </location>
</feature>
<proteinExistence type="predicted"/>
<reference evidence="3" key="1">
    <citation type="journal article" date="2010" name="Nat. Biotechnol.">
        <title>Draft genome sequence of the oilseed species Ricinus communis.</title>
        <authorList>
            <person name="Chan A.P."/>
            <person name="Crabtree J."/>
            <person name="Zhao Q."/>
            <person name="Lorenzi H."/>
            <person name="Orvis J."/>
            <person name="Puiu D."/>
            <person name="Melake-Berhan A."/>
            <person name="Jones K.M."/>
            <person name="Redman J."/>
            <person name="Chen G."/>
            <person name="Cahoon E.B."/>
            <person name="Gedil M."/>
            <person name="Stanke M."/>
            <person name="Haas B.J."/>
            <person name="Wortman J.R."/>
            <person name="Fraser-Liggett C.M."/>
            <person name="Ravel J."/>
            <person name="Rabinowicz P.D."/>
        </authorList>
    </citation>
    <scope>NUCLEOTIDE SEQUENCE [LARGE SCALE GENOMIC DNA]</scope>
    <source>
        <strain evidence="3">cv. Hale</strain>
    </source>
</reference>
<feature type="non-terminal residue" evidence="2">
    <location>
        <position position="1"/>
    </location>
</feature>
<feature type="region of interest" description="Disordered" evidence="1">
    <location>
        <begin position="51"/>
        <end position="97"/>
    </location>
</feature>
<gene>
    <name evidence="2" type="ORF">RCOM_2080790</name>
</gene>
<protein>
    <submittedName>
        <fullName evidence="2">Uncharacterized protein</fullName>
    </submittedName>
</protein>
<evidence type="ECO:0000313" key="2">
    <source>
        <dbReference type="EMBL" id="EEF22504.1"/>
    </source>
</evidence>
<sequence length="97" mass="11005">GDIAVGGDGNADDLFAQLDDGQIAIFIEREALHLGAAERAAFDVRERVRVRGRHGARHEGRRDRTYRQNFAEHHPQHLLSKTPEPSLRFPVERISVR</sequence>
<organism evidence="2 3">
    <name type="scientific">Ricinus communis</name>
    <name type="common">Castor bean</name>
    <dbReference type="NCBI Taxonomy" id="3988"/>
    <lineage>
        <taxon>Eukaryota</taxon>
        <taxon>Viridiplantae</taxon>
        <taxon>Streptophyta</taxon>
        <taxon>Embryophyta</taxon>
        <taxon>Tracheophyta</taxon>
        <taxon>Spermatophyta</taxon>
        <taxon>Magnoliopsida</taxon>
        <taxon>eudicotyledons</taxon>
        <taxon>Gunneridae</taxon>
        <taxon>Pentapetalae</taxon>
        <taxon>rosids</taxon>
        <taxon>fabids</taxon>
        <taxon>Malpighiales</taxon>
        <taxon>Euphorbiaceae</taxon>
        <taxon>Acalyphoideae</taxon>
        <taxon>Acalypheae</taxon>
        <taxon>Ricinus</taxon>
    </lineage>
</organism>
<dbReference type="Proteomes" id="UP000008311">
    <property type="component" value="Unassembled WGS sequence"/>
</dbReference>
<accession>B9TNQ9</accession>
<dbReference type="AlphaFoldDB" id="B9TNQ9"/>
<name>B9TNQ9_RICCO</name>
<dbReference type="EMBL" id="EQ993257">
    <property type="protein sequence ID" value="EEF22504.1"/>
    <property type="molecule type" value="Genomic_DNA"/>
</dbReference>
<keyword evidence="3" id="KW-1185">Reference proteome</keyword>
<evidence type="ECO:0000313" key="3">
    <source>
        <dbReference type="Proteomes" id="UP000008311"/>
    </source>
</evidence>
<dbReference type="InParanoid" id="B9TNQ9"/>
<evidence type="ECO:0000256" key="1">
    <source>
        <dbReference type="SAM" id="MobiDB-lite"/>
    </source>
</evidence>